<dbReference type="SUPFAM" id="SSF82784">
    <property type="entry name" value="OsmC-like"/>
    <property type="match status" value="1"/>
</dbReference>
<dbReference type="Gene3D" id="3.30.300.20">
    <property type="match status" value="1"/>
</dbReference>
<reference evidence="3" key="1">
    <citation type="journal article" date="2019" name="Int. J. Syst. Evol. Microbiol.">
        <title>The Global Catalogue of Microorganisms (GCM) 10K type strain sequencing project: providing services to taxonomists for standard genome sequencing and annotation.</title>
        <authorList>
            <consortium name="The Broad Institute Genomics Platform"/>
            <consortium name="The Broad Institute Genome Sequencing Center for Infectious Disease"/>
            <person name="Wu L."/>
            <person name="Ma J."/>
        </authorList>
    </citation>
    <scope>NUCLEOTIDE SEQUENCE [LARGE SCALE GENOMIC DNA]</scope>
    <source>
        <strain evidence="3">XZYJT-10</strain>
    </source>
</reference>
<dbReference type="InterPro" id="IPR003718">
    <property type="entry name" value="OsmC/Ohr_fam"/>
</dbReference>
<dbReference type="InterPro" id="IPR015946">
    <property type="entry name" value="KH_dom-like_a/b"/>
</dbReference>
<sequence length="145" mass="14809">MSITTLYTAEAVSTGDGRNGHIATSDGRIDLALAMPPALGGSGDGANPEQLFAAGYAACFHSALRLVARQANADVTGSTVTARVSLGNEGESLGLAVELGYHLPHVAPGAAEELARAAHRVCPYSRATRGNISVELHSVASMPRA</sequence>
<comment type="similarity">
    <text evidence="1">Belongs to the OsmC/Ohr family.</text>
</comment>
<dbReference type="Pfam" id="PF02566">
    <property type="entry name" value="OsmC"/>
    <property type="match status" value="1"/>
</dbReference>
<dbReference type="RefSeq" id="WP_378967072.1">
    <property type="nucleotide sequence ID" value="NZ_JBHTBJ010000007.1"/>
</dbReference>
<dbReference type="Gene3D" id="2.20.25.10">
    <property type="match status" value="1"/>
</dbReference>
<organism evidence="2 3">
    <name type="scientific">Paractinoplanes rhizophilus</name>
    <dbReference type="NCBI Taxonomy" id="1416877"/>
    <lineage>
        <taxon>Bacteria</taxon>
        <taxon>Bacillati</taxon>
        <taxon>Actinomycetota</taxon>
        <taxon>Actinomycetes</taxon>
        <taxon>Micromonosporales</taxon>
        <taxon>Micromonosporaceae</taxon>
        <taxon>Paractinoplanes</taxon>
    </lineage>
</organism>
<evidence type="ECO:0000313" key="3">
    <source>
        <dbReference type="Proteomes" id="UP001596548"/>
    </source>
</evidence>
<proteinExistence type="inferred from homology"/>
<name>A0ABW2HSM2_9ACTN</name>
<accession>A0ABW2HSM2</accession>
<comment type="caution">
    <text evidence="2">The sequence shown here is derived from an EMBL/GenBank/DDBJ whole genome shotgun (WGS) entry which is preliminary data.</text>
</comment>
<dbReference type="PANTHER" id="PTHR33797:SF2">
    <property type="entry name" value="ORGANIC HYDROPEROXIDE RESISTANCE PROTEIN-LIKE"/>
    <property type="match status" value="1"/>
</dbReference>
<dbReference type="NCBIfam" id="TIGR03561">
    <property type="entry name" value="organ_hyd_perox"/>
    <property type="match status" value="1"/>
</dbReference>
<dbReference type="InterPro" id="IPR019953">
    <property type="entry name" value="OHR"/>
</dbReference>
<dbReference type="PANTHER" id="PTHR33797">
    <property type="entry name" value="ORGANIC HYDROPEROXIDE RESISTANCE PROTEIN-LIKE"/>
    <property type="match status" value="1"/>
</dbReference>
<protein>
    <submittedName>
        <fullName evidence="2">Organic hydroperoxide resistance protein</fullName>
    </submittedName>
</protein>
<evidence type="ECO:0000313" key="2">
    <source>
        <dbReference type="EMBL" id="MFC7274751.1"/>
    </source>
</evidence>
<dbReference type="EMBL" id="JBHTBJ010000007">
    <property type="protein sequence ID" value="MFC7274751.1"/>
    <property type="molecule type" value="Genomic_DNA"/>
</dbReference>
<gene>
    <name evidence="2" type="ORF">ACFQS1_12215</name>
</gene>
<evidence type="ECO:0000256" key="1">
    <source>
        <dbReference type="ARBA" id="ARBA00007378"/>
    </source>
</evidence>
<dbReference type="Proteomes" id="UP001596548">
    <property type="component" value="Unassembled WGS sequence"/>
</dbReference>
<keyword evidence="3" id="KW-1185">Reference proteome</keyword>
<dbReference type="InterPro" id="IPR036102">
    <property type="entry name" value="OsmC/Ohrsf"/>
</dbReference>